<keyword evidence="3" id="KW-1185">Reference proteome</keyword>
<keyword evidence="1" id="KW-0472">Membrane</keyword>
<dbReference type="AlphaFoldDB" id="A0A0L6CPD7"/>
<name>A0A0L6CPD7_9MICO</name>
<evidence type="ECO:0000313" key="2">
    <source>
        <dbReference type="EMBL" id="KNX39398.1"/>
    </source>
</evidence>
<dbReference type="EMBL" id="LAIR01000002">
    <property type="protein sequence ID" value="KNX39398.1"/>
    <property type="molecule type" value="Genomic_DNA"/>
</dbReference>
<organism evidence="2 3">
    <name type="scientific">Luteipulveratus halotolerans</name>
    <dbReference type="NCBI Taxonomy" id="1631356"/>
    <lineage>
        <taxon>Bacteria</taxon>
        <taxon>Bacillati</taxon>
        <taxon>Actinomycetota</taxon>
        <taxon>Actinomycetes</taxon>
        <taxon>Micrococcales</taxon>
        <taxon>Dermacoccaceae</taxon>
        <taxon>Luteipulveratus</taxon>
    </lineage>
</organism>
<evidence type="ECO:0008006" key="4">
    <source>
        <dbReference type="Google" id="ProtNLM"/>
    </source>
</evidence>
<gene>
    <name evidence="2" type="ORF">VV01_11305</name>
</gene>
<sequence length="157" mass="17303">MVVCSTTTPPPAWLGDIARAGHVLALVLSFGVITLVDWYGLMWVIGRRRRRDSTDLADTAQPLIWAGIVLLLLTGAALHPDMHHPRSWLKLTAVLLIMLNGVQAARVSEHLRALRPTAPYLSAPSWVRRRVALTVGVSQLAWWTAIVIGFVTSTGRR</sequence>
<feature type="transmembrane region" description="Helical" evidence="1">
    <location>
        <begin position="131"/>
        <end position="151"/>
    </location>
</feature>
<evidence type="ECO:0000313" key="3">
    <source>
        <dbReference type="Proteomes" id="UP000037397"/>
    </source>
</evidence>
<keyword evidence="1" id="KW-0812">Transmembrane</keyword>
<protein>
    <recommendedName>
        <fullName evidence="4">DUF2214 domain-containing protein</fullName>
    </recommendedName>
</protein>
<keyword evidence="1" id="KW-1133">Transmembrane helix</keyword>
<feature type="transmembrane region" description="Helical" evidence="1">
    <location>
        <begin position="62"/>
        <end position="82"/>
    </location>
</feature>
<dbReference type="Proteomes" id="UP000037397">
    <property type="component" value="Unassembled WGS sequence"/>
</dbReference>
<proteinExistence type="predicted"/>
<comment type="caution">
    <text evidence="2">The sequence shown here is derived from an EMBL/GenBank/DDBJ whole genome shotgun (WGS) entry which is preliminary data.</text>
</comment>
<reference evidence="3" key="1">
    <citation type="submission" date="2015-03" db="EMBL/GenBank/DDBJ databases">
        <title>Luteipulveratus halotolerans sp. nov., a novel actinobacterium (Dermacoccaceae) from Sarawak, Malaysia.</title>
        <authorList>
            <person name="Juboi H."/>
            <person name="Basik A."/>
            <person name="Shamsul S.S."/>
            <person name="Arnold P."/>
            <person name="Schmitt E.K."/>
            <person name="Sanglier J.-J."/>
            <person name="Yeo T."/>
        </authorList>
    </citation>
    <scope>NUCLEOTIDE SEQUENCE [LARGE SCALE GENOMIC DNA]</scope>
    <source>
        <strain evidence="3">C296001</strain>
    </source>
</reference>
<feature type="transmembrane region" description="Helical" evidence="1">
    <location>
        <begin position="20"/>
        <end position="41"/>
    </location>
</feature>
<evidence type="ECO:0000256" key="1">
    <source>
        <dbReference type="SAM" id="Phobius"/>
    </source>
</evidence>
<accession>A0A0L6CPD7</accession>